<keyword evidence="2" id="KW-0677">Repeat</keyword>
<gene>
    <name evidence="4" type="ORF">PMACD_LOCUS2557</name>
</gene>
<dbReference type="Proteomes" id="UP000663880">
    <property type="component" value="Unassembled WGS sequence"/>
</dbReference>
<dbReference type="AlphaFoldDB" id="A0A821NCW4"/>
<dbReference type="InterPro" id="IPR049567">
    <property type="entry name" value="WDR59-like"/>
</dbReference>
<protein>
    <recommendedName>
        <fullName evidence="3">WDR59/RTC1-like RING zinc finger domain-containing protein</fullName>
    </recommendedName>
</protein>
<dbReference type="EMBL" id="CAJOBZ010000004">
    <property type="protein sequence ID" value="CAF4785051.1"/>
    <property type="molecule type" value="Genomic_DNA"/>
</dbReference>
<evidence type="ECO:0000256" key="1">
    <source>
        <dbReference type="ARBA" id="ARBA00022574"/>
    </source>
</evidence>
<dbReference type="GO" id="GO:1904263">
    <property type="term" value="P:positive regulation of TORC1 signaling"/>
    <property type="evidence" value="ECO:0007669"/>
    <property type="project" value="TreeGrafter"/>
</dbReference>
<dbReference type="PANTHER" id="PTHR46170">
    <property type="entry name" value="GATOR COMPLEX PROTEIN WDR59"/>
    <property type="match status" value="1"/>
</dbReference>
<dbReference type="Pfam" id="PF17120">
    <property type="entry name" value="zf-RING_16"/>
    <property type="match status" value="1"/>
</dbReference>
<evidence type="ECO:0000313" key="5">
    <source>
        <dbReference type="Proteomes" id="UP000663880"/>
    </source>
</evidence>
<feature type="domain" description="WDR59/RTC1-like RING zinc finger" evidence="3">
    <location>
        <begin position="33"/>
        <end position="80"/>
    </location>
</feature>
<sequence length="92" mass="10210">MKLVRSKYDLESDNEPFSRCNCKGPCVRKRALGCAVCSRVVRGLTVACAVCTHVGHADHMLKWFAQHDTCPTGCGCKCVMEANSIWKSIKYV</sequence>
<dbReference type="GO" id="GO:0035591">
    <property type="term" value="F:signaling adaptor activity"/>
    <property type="evidence" value="ECO:0007669"/>
    <property type="project" value="TreeGrafter"/>
</dbReference>
<dbReference type="PANTHER" id="PTHR46170:SF1">
    <property type="entry name" value="GATOR COMPLEX PROTEIN WDR59"/>
    <property type="match status" value="1"/>
</dbReference>
<keyword evidence="5" id="KW-1185">Reference proteome</keyword>
<proteinExistence type="predicted"/>
<dbReference type="GO" id="GO:0005774">
    <property type="term" value="C:vacuolar membrane"/>
    <property type="evidence" value="ECO:0007669"/>
    <property type="project" value="TreeGrafter"/>
</dbReference>
<dbReference type="OrthoDB" id="7484682at2759"/>
<evidence type="ECO:0000256" key="2">
    <source>
        <dbReference type="ARBA" id="ARBA00022737"/>
    </source>
</evidence>
<reference evidence="4" key="1">
    <citation type="submission" date="2021-02" db="EMBL/GenBank/DDBJ databases">
        <authorList>
            <person name="Steward A R."/>
        </authorList>
    </citation>
    <scope>NUCLEOTIDE SEQUENCE</scope>
</reference>
<name>A0A821NCW4_9NEOP</name>
<dbReference type="GO" id="GO:0034198">
    <property type="term" value="P:cellular response to amino acid starvation"/>
    <property type="evidence" value="ECO:0007669"/>
    <property type="project" value="TreeGrafter"/>
</dbReference>
<keyword evidence="1" id="KW-0853">WD repeat</keyword>
<evidence type="ECO:0000259" key="3">
    <source>
        <dbReference type="Pfam" id="PF17120"/>
    </source>
</evidence>
<dbReference type="InterPro" id="IPR049566">
    <property type="entry name" value="WDR59_RTC1-like_RING_Znf"/>
</dbReference>
<dbReference type="GO" id="GO:0035859">
    <property type="term" value="C:Seh1-associated complex"/>
    <property type="evidence" value="ECO:0007669"/>
    <property type="project" value="TreeGrafter"/>
</dbReference>
<comment type="caution">
    <text evidence="4">The sequence shown here is derived from an EMBL/GenBank/DDBJ whole genome shotgun (WGS) entry which is preliminary data.</text>
</comment>
<accession>A0A821NCW4</accession>
<evidence type="ECO:0000313" key="4">
    <source>
        <dbReference type="EMBL" id="CAF4785051.1"/>
    </source>
</evidence>
<organism evidence="4 5">
    <name type="scientific">Pieris macdunnoughi</name>
    <dbReference type="NCBI Taxonomy" id="345717"/>
    <lineage>
        <taxon>Eukaryota</taxon>
        <taxon>Metazoa</taxon>
        <taxon>Ecdysozoa</taxon>
        <taxon>Arthropoda</taxon>
        <taxon>Hexapoda</taxon>
        <taxon>Insecta</taxon>
        <taxon>Pterygota</taxon>
        <taxon>Neoptera</taxon>
        <taxon>Endopterygota</taxon>
        <taxon>Lepidoptera</taxon>
        <taxon>Glossata</taxon>
        <taxon>Ditrysia</taxon>
        <taxon>Papilionoidea</taxon>
        <taxon>Pieridae</taxon>
        <taxon>Pierinae</taxon>
        <taxon>Pieris</taxon>
    </lineage>
</organism>